<keyword evidence="2" id="KW-0846">Cobalamin</keyword>
<dbReference type="InterPro" id="IPR006158">
    <property type="entry name" value="Cobalamin-bd"/>
</dbReference>
<dbReference type="PANTHER" id="PTHR48101:SF4">
    <property type="entry name" value="METHYLMALONYL-COA MUTASE, MITOCHONDRIAL"/>
    <property type="match status" value="1"/>
</dbReference>
<comment type="caution">
    <text evidence="7">The sequence shown here is derived from an EMBL/GenBank/DDBJ whole genome shotgun (WGS) entry which is preliminary data.</text>
</comment>
<evidence type="ECO:0000256" key="3">
    <source>
        <dbReference type="ARBA" id="ARBA00022723"/>
    </source>
</evidence>
<dbReference type="SUPFAM" id="SSF52242">
    <property type="entry name" value="Cobalamin (vitamin B12)-binding domain"/>
    <property type="match status" value="1"/>
</dbReference>
<dbReference type="Proteomes" id="UP001597032">
    <property type="component" value="Unassembled WGS sequence"/>
</dbReference>
<evidence type="ECO:0000256" key="2">
    <source>
        <dbReference type="ARBA" id="ARBA00022628"/>
    </source>
</evidence>
<keyword evidence="8" id="KW-1185">Reference proteome</keyword>
<dbReference type="PROSITE" id="PS51332">
    <property type="entry name" value="B12_BINDING"/>
    <property type="match status" value="1"/>
</dbReference>
<evidence type="ECO:0000313" key="7">
    <source>
        <dbReference type="EMBL" id="MFD0761231.1"/>
    </source>
</evidence>
<evidence type="ECO:0000313" key="8">
    <source>
        <dbReference type="Proteomes" id="UP001597032"/>
    </source>
</evidence>
<dbReference type="Gene3D" id="3.40.50.280">
    <property type="entry name" value="Cobalamin-binding domain"/>
    <property type="match status" value="1"/>
</dbReference>
<evidence type="ECO:0000256" key="1">
    <source>
        <dbReference type="ARBA" id="ARBA00001922"/>
    </source>
</evidence>
<comment type="cofactor">
    <cofactor evidence="1">
        <name>adenosylcob(III)alamin</name>
        <dbReference type="ChEBI" id="CHEBI:18408"/>
    </cofactor>
</comment>
<dbReference type="NCBIfam" id="TIGR00640">
    <property type="entry name" value="acid_CoA_mut_C"/>
    <property type="match status" value="1"/>
</dbReference>
<dbReference type="InterPro" id="IPR006159">
    <property type="entry name" value="Acid_CoA_mut_C"/>
</dbReference>
<accession>A0ABW2Z382</accession>
<gene>
    <name evidence="7" type="ORF">ACFQZW_03985</name>
</gene>
<keyword evidence="5" id="KW-0170">Cobalt</keyword>
<feature type="domain" description="B12-binding" evidence="6">
    <location>
        <begin position="29"/>
        <end position="157"/>
    </location>
</feature>
<dbReference type="PANTHER" id="PTHR48101">
    <property type="entry name" value="METHYLMALONYL-COA MUTASE, MITOCHONDRIAL-RELATED"/>
    <property type="match status" value="1"/>
</dbReference>
<name>A0ABW2Z382_9FLAO</name>
<evidence type="ECO:0000259" key="6">
    <source>
        <dbReference type="PROSITE" id="PS51332"/>
    </source>
</evidence>
<reference evidence="8" key="1">
    <citation type="journal article" date="2019" name="Int. J. Syst. Evol. Microbiol.">
        <title>The Global Catalogue of Microorganisms (GCM) 10K type strain sequencing project: providing services to taxonomists for standard genome sequencing and annotation.</title>
        <authorList>
            <consortium name="The Broad Institute Genomics Platform"/>
            <consortium name="The Broad Institute Genome Sequencing Center for Infectious Disease"/>
            <person name="Wu L."/>
            <person name="Ma J."/>
        </authorList>
    </citation>
    <scope>NUCLEOTIDE SEQUENCE [LARGE SCALE GENOMIC DNA]</scope>
    <source>
        <strain evidence="8">CCUG 60022</strain>
    </source>
</reference>
<dbReference type="RefSeq" id="WP_386781528.1">
    <property type="nucleotide sequence ID" value="NZ_JBHTIC010000005.1"/>
</dbReference>
<organism evidence="7 8">
    <name type="scientific">Lutibacter aestuarii</name>
    <dbReference type="NCBI Taxonomy" id="861111"/>
    <lineage>
        <taxon>Bacteria</taxon>
        <taxon>Pseudomonadati</taxon>
        <taxon>Bacteroidota</taxon>
        <taxon>Flavobacteriia</taxon>
        <taxon>Flavobacteriales</taxon>
        <taxon>Flavobacteriaceae</taxon>
        <taxon>Lutibacter</taxon>
    </lineage>
</organism>
<dbReference type="InterPro" id="IPR036724">
    <property type="entry name" value="Cobalamin-bd_sf"/>
</dbReference>
<dbReference type="EMBL" id="JBHTIC010000005">
    <property type="protein sequence ID" value="MFD0761231.1"/>
    <property type="molecule type" value="Genomic_DNA"/>
</dbReference>
<evidence type="ECO:0000256" key="5">
    <source>
        <dbReference type="ARBA" id="ARBA00023285"/>
    </source>
</evidence>
<evidence type="ECO:0000256" key="4">
    <source>
        <dbReference type="ARBA" id="ARBA00023235"/>
    </source>
</evidence>
<proteinExistence type="predicted"/>
<keyword evidence="3" id="KW-0479">Metal-binding</keyword>
<protein>
    <recommendedName>
        <fullName evidence="6">B12-binding domain-containing protein</fullName>
    </recommendedName>
</protein>
<keyword evidence="4" id="KW-0413">Isomerase</keyword>
<sequence length="157" mass="17778">MFDKKPNNNPDFKKATDLANTFAELEGRRPRIMIAELGSKSQDNNFKIVATRYADLGFDVDIGSLFQTSKELVKQAIENDVHSLNILLSTTNHKVFIQQIIDELKLYGREDIMVVIHENIPSQNYEYLLRTGVKFIISSKTTTSKTAIDILTSLIKG</sequence>